<dbReference type="RefSeq" id="WP_055092586.1">
    <property type="nucleotide sequence ID" value="NZ_NASZ01000007.1"/>
</dbReference>
<evidence type="ECO:0000313" key="1">
    <source>
        <dbReference type="EMBL" id="MBD0724922.1"/>
    </source>
</evidence>
<name>A0ABR7UPU4_9FLAO</name>
<protein>
    <submittedName>
        <fullName evidence="1">Membrane or secreted protein</fullName>
    </submittedName>
</protein>
<reference evidence="1 2" key="1">
    <citation type="journal article" date="2020" name="Microbiol. Res.">
        <title>Flavobacterium pokkalii sp. nov., a novel plant growth promoting native rhizobacteria isolated from pokkali rice grown in coastal saline affected agricultural regions of southern India, Kerala.</title>
        <authorList>
            <person name="Menon R.R."/>
            <person name="Kumari S."/>
            <person name="Viver T."/>
            <person name="Rameshkumar N."/>
        </authorList>
    </citation>
    <scope>NUCLEOTIDE SEQUENCE [LARGE SCALE GENOMIC DNA]</scope>
    <source>
        <strain evidence="1 2">L1I52</strain>
    </source>
</reference>
<gene>
    <name evidence="1" type="ORF">B6A10_07005</name>
</gene>
<comment type="caution">
    <text evidence="1">The sequence shown here is derived from an EMBL/GenBank/DDBJ whole genome shotgun (WGS) entry which is preliminary data.</text>
</comment>
<evidence type="ECO:0000313" key="2">
    <source>
        <dbReference type="Proteomes" id="UP000661715"/>
    </source>
</evidence>
<dbReference type="Proteomes" id="UP000661715">
    <property type="component" value="Unassembled WGS sequence"/>
</dbReference>
<keyword evidence="2" id="KW-1185">Reference proteome</keyword>
<sequence>MMTIVISIVVLAFGIAGIAIKLLVKKNGSFSGTCSSNNPLIQGEGGVCGICGAKPEEKCKS</sequence>
<organism evidence="1 2">
    <name type="scientific">Flavobacterium pokkalii</name>
    <dbReference type="NCBI Taxonomy" id="1940408"/>
    <lineage>
        <taxon>Bacteria</taxon>
        <taxon>Pseudomonadati</taxon>
        <taxon>Bacteroidota</taxon>
        <taxon>Flavobacteriia</taxon>
        <taxon>Flavobacteriales</taxon>
        <taxon>Flavobacteriaceae</taxon>
        <taxon>Flavobacterium</taxon>
    </lineage>
</organism>
<accession>A0ABR7UPU4</accession>
<dbReference type="EMBL" id="NASZ01000007">
    <property type="protein sequence ID" value="MBD0724922.1"/>
    <property type="molecule type" value="Genomic_DNA"/>
</dbReference>
<proteinExistence type="predicted"/>